<dbReference type="Pfam" id="PF12965">
    <property type="entry name" value="DUF3854"/>
    <property type="match status" value="1"/>
</dbReference>
<dbReference type="InterPro" id="IPR045455">
    <property type="entry name" value="NrS-1_pol-like_helicase"/>
</dbReference>
<feature type="domain" description="NrS-1 polymerase-like helicase" evidence="2">
    <location>
        <begin position="412"/>
        <end position="520"/>
    </location>
</feature>
<dbReference type="InterPro" id="IPR024385">
    <property type="entry name" value="DUF3854"/>
</dbReference>
<protein>
    <submittedName>
        <fullName evidence="3">Archaeal primase DnaG/twinkle, TOPRIM domain</fullName>
    </submittedName>
</protein>
<proteinExistence type="predicted"/>
<dbReference type="InterPro" id="IPR034154">
    <property type="entry name" value="TOPRIM_DnaG/twinkle"/>
</dbReference>
<gene>
    <name evidence="4" type="ORF">UFOVP1358_3</name>
    <name evidence="3" type="ORF">UFOVP931_45</name>
</gene>
<feature type="domain" description="DUF3854" evidence="1">
    <location>
        <begin position="122"/>
        <end position="242"/>
    </location>
</feature>
<evidence type="ECO:0000259" key="1">
    <source>
        <dbReference type="Pfam" id="PF12965"/>
    </source>
</evidence>
<name>A0A6J5PJY1_9CAUD</name>
<evidence type="ECO:0000313" key="4">
    <source>
        <dbReference type="EMBL" id="CAB4199601.1"/>
    </source>
</evidence>
<dbReference type="EMBL" id="LR797302">
    <property type="protein sequence ID" value="CAB4199601.1"/>
    <property type="molecule type" value="Genomic_DNA"/>
</dbReference>
<dbReference type="Gene3D" id="3.40.50.300">
    <property type="entry name" value="P-loop containing nucleotide triphosphate hydrolases"/>
    <property type="match status" value="1"/>
</dbReference>
<evidence type="ECO:0000313" key="3">
    <source>
        <dbReference type="EMBL" id="CAB4172109.1"/>
    </source>
</evidence>
<dbReference type="InterPro" id="IPR027417">
    <property type="entry name" value="P-loop_NTPase"/>
</dbReference>
<dbReference type="EMBL" id="LR796870">
    <property type="protein sequence ID" value="CAB4172109.1"/>
    <property type="molecule type" value="Genomic_DNA"/>
</dbReference>
<organism evidence="3">
    <name type="scientific">uncultured Caudovirales phage</name>
    <dbReference type="NCBI Taxonomy" id="2100421"/>
    <lineage>
        <taxon>Viruses</taxon>
        <taxon>Duplodnaviria</taxon>
        <taxon>Heunggongvirae</taxon>
        <taxon>Uroviricota</taxon>
        <taxon>Caudoviricetes</taxon>
        <taxon>Peduoviridae</taxon>
        <taxon>Maltschvirus</taxon>
        <taxon>Maltschvirus maltsch</taxon>
    </lineage>
</organism>
<accession>A0A6J5PJY1</accession>
<sequence>MATRTKKVAPAADHKATALVEAKLKGSGLTLDDAKLLKMTALSAQQTAQHHQAFKQLCSLKIEYLDPAGFPISDWPGSKPFYRIRYLETPTDFAAMTEKKPVRYVQEPNTAPVAYYPGNQDWSAILSDTDQPIILTEGELKAAKACKEGFPTIGLGGVYNWRSHRLGLTWLPSLDSVIWLKRNVYICFDSDYKTNPMVCAALRELGEELHRRGCFVHLVSLPQLPGLEKVGLDDFLVHAGPSAVSMFRGLLTEAEPLGLTAPLWGLNEKYVYVQDPGLIVDQDTRFKASPSAFKEHLQAPLNYHERSLKQDGSVSFKAVSAAAAWLKWPLRTEVTKITYKPGDGRFIQDPRPMFNIWPGWGVEPVEDDVTPFLELVAHIFKGSEPEAMNWFLNWCAYPLQHPGTKLFSSAVLHGIRHGTGKSLIGYSLGRIYGQNFTEISQMDLHNSFNEWAEGKQFVMGDDVTGSNKRADADFLKKLITQRELRVNGKYVPTYVVPDCINYFFTANHPDSFFLEDDDRRFFIHEVQVGPMAEEFYMNYDLWLDTGGSKAVFHHLLNRDTGDFNPAAPAFKTAAKERMIANVQSDLAGWVRTLLATPDHILRVGEVIITKDLFTSKELLQFYDPSGKTGTTANGLGRELARAGVRQVSGGKPVRLSDGSQGRFYAVRKQDEWLASQPQLISKHLEDWAKKQSGVQKASKY</sequence>
<dbReference type="Pfam" id="PF19263">
    <property type="entry name" value="DUF5906"/>
    <property type="match status" value="1"/>
</dbReference>
<dbReference type="SUPFAM" id="SSF52540">
    <property type="entry name" value="P-loop containing nucleoside triphosphate hydrolases"/>
    <property type="match status" value="1"/>
</dbReference>
<dbReference type="CDD" id="cd01029">
    <property type="entry name" value="TOPRIM_primases"/>
    <property type="match status" value="1"/>
</dbReference>
<evidence type="ECO:0000259" key="2">
    <source>
        <dbReference type="Pfam" id="PF19263"/>
    </source>
</evidence>
<reference evidence="3" key="1">
    <citation type="submission" date="2020-05" db="EMBL/GenBank/DDBJ databases">
        <authorList>
            <person name="Chiriac C."/>
            <person name="Salcher M."/>
            <person name="Ghai R."/>
            <person name="Kavagutti S V."/>
        </authorList>
    </citation>
    <scope>NUCLEOTIDE SEQUENCE</scope>
</reference>